<name>A0A2K9PN70_9FLAO</name>
<keyword evidence="2 5" id="KW-0812">Transmembrane</keyword>
<dbReference type="InterPro" id="IPR051533">
    <property type="entry name" value="WaaL-like"/>
</dbReference>
<organism evidence="7 8">
    <name type="scientific">Flavivirga eckloniae</name>
    <dbReference type="NCBI Taxonomy" id="1803846"/>
    <lineage>
        <taxon>Bacteria</taxon>
        <taxon>Pseudomonadati</taxon>
        <taxon>Bacteroidota</taxon>
        <taxon>Flavobacteriia</taxon>
        <taxon>Flavobacteriales</taxon>
        <taxon>Flavobacteriaceae</taxon>
        <taxon>Flavivirga</taxon>
    </lineage>
</organism>
<feature type="transmembrane region" description="Helical" evidence="5">
    <location>
        <begin position="40"/>
        <end position="59"/>
    </location>
</feature>
<dbReference type="Gene3D" id="1.25.40.10">
    <property type="entry name" value="Tetratricopeptide repeat domain"/>
    <property type="match status" value="1"/>
</dbReference>
<gene>
    <name evidence="7" type="ORF">C1H87_07180</name>
</gene>
<dbReference type="SUPFAM" id="SSF48452">
    <property type="entry name" value="TPR-like"/>
    <property type="match status" value="1"/>
</dbReference>
<dbReference type="Proteomes" id="UP000235826">
    <property type="component" value="Chromosome"/>
</dbReference>
<accession>A0A2K9PN70</accession>
<feature type="transmembrane region" description="Helical" evidence="5">
    <location>
        <begin position="263"/>
        <end position="284"/>
    </location>
</feature>
<evidence type="ECO:0000256" key="2">
    <source>
        <dbReference type="ARBA" id="ARBA00022692"/>
    </source>
</evidence>
<protein>
    <recommendedName>
        <fullName evidence="6">O-antigen ligase-related domain-containing protein</fullName>
    </recommendedName>
</protein>
<sequence>MKFKFKTQSAFFLFFLIALLLVLPQVNIIAYPNSTITSKFIVFAYSCFAIISAYSLSIIFSKKVTVHISKLDISLFVVLSYMTLNRYVIQENFGFSVPFMELIGLSVLYIILRTLPQKKYVWLLLAAIISGFVQACYGNLQLFEYFPSNHSKFKLTGSFFNPGPYAGFLAAVWPIGLGMYLFNKSIIAEVQKQIKTKSKTIKRLIGIVFEYIPFLTIVYILVVLPSTQSRAAWVAVLISTLLLIECKYHLLHKFITLKSKTRKSILVIGTTLIICVGVFGLYTLKKGSSDGRLFIWKVSLEMIQDYPVFGVGYDRFKAHYMNYQANYFAKHGETTESLVADNTYYAFNEWLQFIVENGLLGLLLLVLFLYILFKINVEKENKNVFFIIIGGILATSAFAFFSYPMQILPIKLILVVLFALLASLDVKKYQILRRHGKPLNFRFFVFVLSVISVTNGLAYTRTLDKSFKTWKDALYIYQYRDYEEAIEVYADAYPDLKKEGDFLMNYGKALSLAKQDKEAAQMLERAKKYLNTTIIETALGDSYKTLKVYDKSEEAYYRAANMIPSRFYPMYLLAKLYDENGDKKKAEAMAKKILEKEVKIPSTAIKEIRMEMKKVLSKSDKDL</sequence>
<feature type="transmembrane region" description="Helical" evidence="5">
    <location>
        <begin position="350"/>
        <end position="372"/>
    </location>
</feature>
<keyword evidence="4 5" id="KW-0472">Membrane</keyword>
<dbReference type="PANTHER" id="PTHR37422">
    <property type="entry name" value="TEICHURONIC ACID BIOSYNTHESIS PROTEIN TUAE"/>
    <property type="match status" value="1"/>
</dbReference>
<feature type="transmembrane region" description="Helical" evidence="5">
    <location>
        <begin position="439"/>
        <end position="459"/>
    </location>
</feature>
<dbReference type="InterPro" id="IPR007016">
    <property type="entry name" value="O-antigen_ligase-rel_domated"/>
</dbReference>
<feature type="transmembrane region" description="Helical" evidence="5">
    <location>
        <begin position="384"/>
        <end position="401"/>
    </location>
</feature>
<dbReference type="AlphaFoldDB" id="A0A2K9PN70"/>
<evidence type="ECO:0000256" key="1">
    <source>
        <dbReference type="ARBA" id="ARBA00004141"/>
    </source>
</evidence>
<evidence type="ECO:0000256" key="3">
    <source>
        <dbReference type="ARBA" id="ARBA00022989"/>
    </source>
</evidence>
<feature type="transmembrane region" description="Helical" evidence="5">
    <location>
        <begin position="121"/>
        <end position="143"/>
    </location>
</feature>
<keyword evidence="3 5" id="KW-1133">Transmembrane helix</keyword>
<evidence type="ECO:0000313" key="7">
    <source>
        <dbReference type="EMBL" id="AUP78504.1"/>
    </source>
</evidence>
<dbReference type="KEGG" id="fek:C1H87_07180"/>
<feature type="domain" description="O-antigen ligase-related" evidence="6">
    <location>
        <begin position="216"/>
        <end position="366"/>
    </location>
</feature>
<feature type="transmembrane region" description="Helical" evidence="5">
    <location>
        <begin position="71"/>
        <end position="89"/>
    </location>
</feature>
<proteinExistence type="predicted"/>
<evidence type="ECO:0000256" key="5">
    <source>
        <dbReference type="SAM" id="Phobius"/>
    </source>
</evidence>
<dbReference type="EMBL" id="CP025791">
    <property type="protein sequence ID" value="AUP78504.1"/>
    <property type="molecule type" value="Genomic_DNA"/>
</dbReference>
<dbReference type="Pfam" id="PF04932">
    <property type="entry name" value="Wzy_C"/>
    <property type="match status" value="1"/>
</dbReference>
<reference evidence="7 8" key="1">
    <citation type="submission" date="2018-01" db="EMBL/GenBank/DDBJ databases">
        <title>Complete genome sequence of Flavivirga eckloniae ECD14 isolated from seaweed Ecklonia cava.</title>
        <authorList>
            <person name="Lee J.H."/>
            <person name="Baik K.S."/>
            <person name="Seong C.N."/>
        </authorList>
    </citation>
    <scope>NUCLEOTIDE SEQUENCE [LARGE SCALE GENOMIC DNA]</scope>
    <source>
        <strain evidence="7 8">ECD14</strain>
    </source>
</reference>
<feature type="transmembrane region" description="Helical" evidence="5">
    <location>
        <begin position="231"/>
        <end position="251"/>
    </location>
</feature>
<keyword evidence="8" id="KW-1185">Reference proteome</keyword>
<feature type="transmembrane region" description="Helical" evidence="5">
    <location>
        <begin position="163"/>
        <end position="183"/>
    </location>
</feature>
<comment type="subcellular location">
    <subcellularLocation>
        <location evidence="1">Membrane</location>
        <topology evidence="1">Multi-pass membrane protein</topology>
    </subcellularLocation>
</comment>
<dbReference type="PANTHER" id="PTHR37422:SF13">
    <property type="entry name" value="LIPOPOLYSACCHARIDE BIOSYNTHESIS PROTEIN PA4999-RELATED"/>
    <property type="match status" value="1"/>
</dbReference>
<evidence type="ECO:0000256" key="4">
    <source>
        <dbReference type="ARBA" id="ARBA00023136"/>
    </source>
</evidence>
<dbReference type="GO" id="GO:0016020">
    <property type="term" value="C:membrane"/>
    <property type="evidence" value="ECO:0007669"/>
    <property type="project" value="UniProtKB-SubCell"/>
</dbReference>
<feature type="transmembrane region" description="Helical" evidence="5">
    <location>
        <begin position="95"/>
        <end position="112"/>
    </location>
</feature>
<feature type="transmembrane region" description="Helical" evidence="5">
    <location>
        <begin position="407"/>
        <end position="427"/>
    </location>
</feature>
<dbReference type="InterPro" id="IPR011990">
    <property type="entry name" value="TPR-like_helical_dom_sf"/>
</dbReference>
<evidence type="ECO:0000313" key="8">
    <source>
        <dbReference type="Proteomes" id="UP000235826"/>
    </source>
</evidence>
<evidence type="ECO:0000259" key="6">
    <source>
        <dbReference type="Pfam" id="PF04932"/>
    </source>
</evidence>
<feature type="transmembrane region" description="Helical" evidence="5">
    <location>
        <begin position="204"/>
        <end position="225"/>
    </location>
</feature>